<organism evidence="1 2">
    <name type="scientific">Vibrio cholerae</name>
    <dbReference type="NCBI Taxonomy" id="666"/>
    <lineage>
        <taxon>Bacteria</taxon>
        <taxon>Pseudomonadati</taxon>
        <taxon>Pseudomonadota</taxon>
        <taxon>Gammaproteobacteria</taxon>
        <taxon>Vibrionales</taxon>
        <taxon>Vibrionaceae</taxon>
        <taxon>Vibrio</taxon>
    </lineage>
</organism>
<protein>
    <submittedName>
        <fullName evidence="1">Uncharacterized protein</fullName>
    </submittedName>
</protein>
<reference evidence="1 2" key="1">
    <citation type="journal article" date="2017" name="Emerg. Infect. Dis.">
        <title>Carbapenemase VCC-1-Producing Vibrio cholerae in Coastal Waters of Germany.</title>
        <authorList>
            <person name="Hammerl J.A."/>
            <person name="Jackel C."/>
            <person name="Bortolaia V."/>
            <person name="Schwartz K."/>
            <person name="Bier N."/>
            <person name="Hendriksen R.S."/>
            <person name="Guerra B."/>
            <person name="Strauch E."/>
        </authorList>
    </citation>
    <scope>NUCLEOTIDE SEQUENCE [LARGE SCALE GENOMIC DNA]</scope>
    <source>
        <strain evidence="1 2">VN-2825</strain>
    </source>
</reference>
<proteinExistence type="predicted"/>
<comment type="caution">
    <text evidence="1">The sequence shown here is derived from an EMBL/GenBank/DDBJ whole genome shotgun (WGS) entry which is preliminary data.</text>
</comment>
<sequence length="208" mass="23915">MNRGQLQEKIASLIYPSELNENGELKPDFESILDASEKMRVDVISPVFNHRLVTSLFDNEFVVYCSDREDAKNVQMQAISMGYKNTYTFVPKVRDPNNSEGSIDDPEHPFAVFICDKEISKLTNDSHFYNLISDFIEVCQERITYIYIAYKHICISFGDEKLATIFSEKVQTLFTTFKSELDNVGLSFELETIPRGIDHWTVSIKINA</sequence>
<dbReference type="Proteomes" id="UP000266701">
    <property type="component" value="Unassembled WGS sequence"/>
</dbReference>
<evidence type="ECO:0000313" key="1">
    <source>
        <dbReference type="EMBL" id="RGP89828.1"/>
    </source>
</evidence>
<gene>
    <name evidence="1" type="ORF">BC353_09705</name>
</gene>
<name>A0A395TZR2_VIBCL</name>
<evidence type="ECO:0000313" key="2">
    <source>
        <dbReference type="Proteomes" id="UP000266701"/>
    </source>
</evidence>
<dbReference type="AlphaFoldDB" id="A0A395TZR2"/>
<dbReference type="EMBL" id="MCBA01000067">
    <property type="protein sequence ID" value="RGP89828.1"/>
    <property type="molecule type" value="Genomic_DNA"/>
</dbReference>
<accession>A0A395TZR2</accession>